<dbReference type="InterPro" id="IPR008999">
    <property type="entry name" value="Actin-crosslinking"/>
</dbReference>
<keyword evidence="4" id="KW-1185">Reference proteome</keyword>
<protein>
    <submittedName>
        <fullName evidence="3">Uncharacterized protein</fullName>
    </submittedName>
</protein>
<feature type="signal peptide" evidence="2">
    <location>
        <begin position="1"/>
        <end position="24"/>
    </location>
</feature>
<name>A0A1I4G290_9ACTN</name>
<dbReference type="Gene3D" id="2.80.10.50">
    <property type="match status" value="1"/>
</dbReference>
<evidence type="ECO:0000256" key="2">
    <source>
        <dbReference type="SAM" id="SignalP"/>
    </source>
</evidence>
<evidence type="ECO:0000313" key="4">
    <source>
        <dbReference type="Proteomes" id="UP000198928"/>
    </source>
</evidence>
<dbReference type="SUPFAM" id="SSF50405">
    <property type="entry name" value="Actin-crosslinking proteins"/>
    <property type="match status" value="1"/>
</dbReference>
<keyword evidence="2" id="KW-0732">Signal</keyword>
<evidence type="ECO:0000313" key="3">
    <source>
        <dbReference type="EMBL" id="SFL23337.1"/>
    </source>
</evidence>
<reference evidence="4" key="1">
    <citation type="submission" date="2016-10" db="EMBL/GenBank/DDBJ databases">
        <authorList>
            <person name="Varghese N."/>
            <person name="Submissions S."/>
        </authorList>
    </citation>
    <scope>NUCLEOTIDE SEQUENCE [LARGE SCALE GENOMIC DNA]</scope>
    <source>
        <strain evidence="4">PL19</strain>
    </source>
</reference>
<accession>A0A1I4G290</accession>
<feature type="region of interest" description="Disordered" evidence="1">
    <location>
        <begin position="58"/>
        <end position="79"/>
    </location>
</feature>
<organism evidence="3 4">
    <name type="scientific">Streptomyces pini</name>
    <dbReference type="NCBI Taxonomy" id="1520580"/>
    <lineage>
        <taxon>Bacteria</taxon>
        <taxon>Bacillati</taxon>
        <taxon>Actinomycetota</taxon>
        <taxon>Actinomycetes</taxon>
        <taxon>Kitasatosporales</taxon>
        <taxon>Streptomycetaceae</taxon>
        <taxon>Streptomyces</taxon>
    </lineage>
</organism>
<feature type="chain" id="PRO_5039405955" evidence="2">
    <location>
        <begin position="25"/>
        <end position="233"/>
    </location>
</feature>
<evidence type="ECO:0000256" key="1">
    <source>
        <dbReference type="SAM" id="MobiDB-lite"/>
    </source>
</evidence>
<proteinExistence type="predicted"/>
<dbReference type="AlphaFoldDB" id="A0A1I4G290"/>
<dbReference type="EMBL" id="FOSG01000015">
    <property type="protein sequence ID" value="SFL23337.1"/>
    <property type="molecule type" value="Genomic_DNA"/>
</dbReference>
<dbReference type="Proteomes" id="UP000198928">
    <property type="component" value="Unassembled WGS sequence"/>
</dbReference>
<sequence length="233" mass="24892">MRRMTSVLLALSALVGASALTAPAAAAAAQTGRPATVRTAVPAGWEVVEGDEVAALNGGADGKRSSAPQAAAQDLTEQGSEADELSLIAMQSVRNERFVATEKNYPAPNTGALRARSAEYGGSWEGFAFEWDETTETYALRSLANDLYVAVEKNFTGSSQNLLRARSTGVGGWERFVVYYNAELDRWALQSTLNGLFVAMENGYTGSLQYALRARSAEIGGSWEEFVLYDLGA</sequence>
<dbReference type="CDD" id="cd00257">
    <property type="entry name" value="beta-trefoil_FSCN-like"/>
    <property type="match status" value="1"/>
</dbReference>
<gene>
    <name evidence="3" type="ORF">SAMN05192584_11542</name>
</gene>